<proteinExistence type="predicted"/>
<sequence>MKQFWISRLSRDTLQELNFDSHRALVGSQMQPFPNVHTLKMDDFPNSIDDTIAILNKFPNLRTFSSSYRRRVLSNLTPAEVLSIFPVLQEYTGARENLHIFVQPLLPVPSPHSDPFSGTELNALFTFFPNLNELRLVLVRMIEGNRSTSQATFLNMLASSPLLPRTLRSLSIEWDCSQYDSSDSETEHVLAAPDPADAPDFAILRPQLTARCPALTEIFLDGYHFLFWWRKTWSVWEATVHTYDDAKFLRAQKYDTCPS</sequence>
<dbReference type="Proteomes" id="UP000623467">
    <property type="component" value="Unassembled WGS sequence"/>
</dbReference>
<accession>A0A8H6Z6C2</accession>
<reference evidence="1" key="1">
    <citation type="submission" date="2020-05" db="EMBL/GenBank/DDBJ databases">
        <title>Mycena genomes resolve the evolution of fungal bioluminescence.</title>
        <authorList>
            <person name="Tsai I.J."/>
        </authorList>
    </citation>
    <scope>NUCLEOTIDE SEQUENCE</scope>
    <source>
        <strain evidence="1">160909Yilan</strain>
    </source>
</reference>
<evidence type="ECO:0000313" key="1">
    <source>
        <dbReference type="EMBL" id="KAF7371146.1"/>
    </source>
</evidence>
<comment type="caution">
    <text evidence="1">The sequence shown here is derived from an EMBL/GenBank/DDBJ whole genome shotgun (WGS) entry which is preliminary data.</text>
</comment>
<organism evidence="1 2">
    <name type="scientific">Mycena sanguinolenta</name>
    <dbReference type="NCBI Taxonomy" id="230812"/>
    <lineage>
        <taxon>Eukaryota</taxon>
        <taxon>Fungi</taxon>
        <taxon>Dikarya</taxon>
        <taxon>Basidiomycota</taxon>
        <taxon>Agaricomycotina</taxon>
        <taxon>Agaricomycetes</taxon>
        <taxon>Agaricomycetidae</taxon>
        <taxon>Agaricales</taxon>
        <taxon>Marasmiineae</taxon>
        <taxon>Mycenaceae</taxon>
        <taxon>Mycena</taxon>
    </lineage>
</organism>
<gene>
    <name evidence="1" type="ORF">MSAN_00750000</name>
</gene>
<protein>
    <submittedName>
        <fullName evidence="1">Uncharacterized protein</fullName>
    </submittedName>
</protein>
<dbReference type="AlphaFoldDB" id="A0A8H6Z6C2"/>
<dbReference type="EMBL" id="JACAZH010000004">
    <property type="protein sequence ID" value="KAF7371146.1"/>
    <property type="molecule type" value="Genomic_DNA"/>
</dbReference>
<name>A0A8H6Z6C2_9AGAR</name>
<evidence type="ECO:0000313" key="2">
    <source>
        <dbReference type="Proteomes" id="UP000623467"/>
    </source>
</evidence>
<keyword evidence="2" id="KW-1185">Reference proteome</keyword>